<dbReference type="Proteomes" id="UP000499080">
    <property type="component" value="Unassembled WGS sequence"/>
</dbReference>
<dbReference type="EMBL" id="BGPR01015894">
    <property type="protein sequence ID" value="GBN71033.1"/>
    <property type="molecule type" value="Genomic_DNA"/>
</dbReference>
<proteinExistence type="predicted"/>
<keyword evidence="4" id="KW-1185">Reference proteome</keyword>
<dbReference type="EMBL" id="BGPR01016070">
    <property type="protein sequence ID" value="GBN71708.1"/>
    <property type="molecule type" value="Genomic_DNA"/>
</dbReference>
<gene>
    <name evidence="1" type="ORF">AVEN_243062_1</name>
    <name evidence="2" type="ORF">AVEN_2633_1</name>
    <name evidence="3" type="ORF">AVEN_50267_1</name>
</gene>
<evidence type="ECO:0000313" key="4">
    <source>
        <dbReference type="Proteomes" id="UP000499080"/>
    </source>
</evidence>
<organism evidence="3 4">
    <name type="scientific">Araneus ventricosus</name>
    <name type="common">Orbweaver spider</name>
    <name type="synonym">Epeira ventricosa</name>
    <dbReference type="NCBI Taxonomy" id="182803"/>
    <lineage>
        <taxon>Eukaryota</taxon>
        <taxon>Metazoa</taxon>
        <taxon>Ecdysozoa</taxon>
        <taxon>Arthropoda</taxon>
        <taxon>Chelicerata</taxon>
        <taxon>Arachnida</taxon>
        <taxon>Araneae</taxon>
        <taxon>Araneomorphae</taxon>
        <taxon>Entelegynae</taxon>
        <taxon>Araneoidea</taxon>
        <taxon>Araneidae</taxon>
        <taxon>Araneus</taxon>
    </lineage>
</organism>
<evidence type="ECO:0000313" key="3">
    <source>
        <dbReference type="EMBL" id="GBN71708.1"/>
    </source>
</evidence>
<reference evidence="3 4" key="1">
    <citation type="journal article" date="2019" name="Sci. Rep.">
        <title>Orb-weaving spider Araneus ventricosus genome elucidates the spidroin gene catalogue.</title>
        <authorList>
            <person name="Kono N."/>
            <person name="Nakamura H."/>
            <person name="Ohtoshi R."/>
            <person name="Moran D.A.P."/>
            <person name="Shinohara A."/>
            <person name="Yoshida Y."/>
            <person name="Fujiwara M."/>
            <person name="Mori M."/>
            <person name="Tomita M."/>
            <person name="Arakawa K."/>
        </authorList>
    </citation>
    <scope>NUCLEOTIDE SEQUENCE [LARGE SCALE GENOMIC DNA]</scope>
</reference>
<sequence>MHGGYSVRSGVEPWILRSLSRDFNFGTQRPYLEYLRDIFFGIQRNFILSSYVFKPPVAEYQINYLPWQSGWLREVFLKEKHECGLASPERPLERECAPYIKAE</sequence>
<dbReference type="EMBL" id="BGPR01015866">
    <property type="protein sequence ID" value="GBN70896.1"/>
    <property type="molecule type" value="Genomic_DNA"/>
</dbReference>
<evidence type="ECO:0000313" key="2">
    <source>
        <dbReference type="EMBL" id="GBN71033.1"/>
    </source>
</evidence>
<accession>A0A4Y2R7J8</accession>
<comment type="caution">
    <text evidence="3">The sequence shown here is derived from an EMBL/GenBank/DDBJ whole genome shotgun (WGS) entry which is preliminary data.</text>
</comment>
<name>A0A4Y2R7J8_ARAVE</name>
<dbReference type="AlphaFoldDB" id="A0A4Y2R7J8"/>
<protein>
    <submittedName>
        <fullName evidence="3">Uncharacterized protein</fullName>
    </submittedName>
</protein>
<evidence type="ECO:0000313" key="1">
    <source>
        <dbReference type="EMBL" id="GBN70896.1"/>
    </source>
</evidence>